<evidence type="ECO:0000313" key="3">
    <source>
        <dbReference type="Proteomes" id="UP000006643"/>
    </source>
</evidence>
<dbReference type="GO" id="GO:0003989">
    <property type="term" value="F:acetyl-CoA carboxylase activity"/>
    <property type="evidence" value="ECO:0007669"/>
    <property type="project" value="InterPro"/>
</dbReference>
<feature type="domain" description="Acetyl-CoA carboxylase central" evidence="1">
    <location>
        <begin position="65"/>
        <end position="143"/>
    </location>
</feature>
<dbReference type="OrthoDB" id="143781at2759"/>
<dbReference type="KEGG" id="pif:PITG_04554"/>
<keyword evidence="3" id="KW-1185">Reference proteome</keyword>
<dbReference type="GO" id="GO:0006633">
    <property type="term" value="P:fatty acid biosynthetic process"/>
    <property type="evidence" value="ECO:0007669"/>
    <property type="project" value="InterPro"/>
</dbReference>
<proteinExistence type="predicted"/>
<dbReference type="HOGENOM" id="CLU_1484780_0_0_1"/>
<accession>D0N1I0</accession>
<reference evidence="3" key="1">
    <citation type="journal article" date="2009" name="Nature">
        <title>Genome sequence and analysis of the Irish potato famine pathogen Phytophthora infestans.</title>
        <authorList>
            <consortium name="The Broad Institute Genome Sequencing Platform"/>
            <person name="Haas B.J."/>
            <person name="Kamoun S."/>
            <person name="Zody M.C."/>
            <person name="Jiang R.H."/>
            <person name="Handsaker R.E."/>
            <person name="Cano L.M."/>
            <person name="Grabherr M."/>
            <person name="Kodira C.D."/>
            <person name="Raffaele S."/>
            <person name="Torto-Alalibo T."/>
            <person name="Bozkurt T.O."/>
            <person name="Ah-Fong A.M."/>
            <person name="Alvarado L."/>
            <person name="Anderson V.L."/>
            <person name="Armstrong M.R."/>
            <person name="Avrova A."/>
            <person name="Baxter L."/>
            <person name="Beynon J."/>
            <person name="Boevink P.C."/>
            <person name="Bollmann S.R."/>
            <person name="Bos J.I."/>
            <person name="Bulone V."/>
            <person name="Cai G."/>
            <person name="Cakir C."/>
            <person name="Carrington J.C."/>
            <person name="Chawner M."/>
            <person name="Conti L."/>
            <person name="Costanzo S."/>
            <person name="Ewan R."/>
            <person name="Fahlgren N."/>
            <person name="Fischbach M.A."/>
            <person name="Fugelstad J."/>
            <person name="Gilroy E.M."/>
            <person name="Gnerre S."/>
            <person name="Green P.J."/>
            <person name="Grenville-Briggs L.J."/>
            <person name="Griffith J."/>
            <person name="Grunwald N.J."/>
            <person name="Horn K."/>
            <person name="Horner N.R."/>
            <person name="Hu C.H."/>
            <person name="Huitema E."/>
            <person name="Jeong D.H."/>
            <person name="Jones A.M."/>
            <person name="Jones J.D."/>
            <person name="Jones R.W."/>
            <person name="Karlsson E.K."/>
            <person name="Kunjeti S.G."/>
            <person name="Lamour K."/>
            <person name="Liu Z."/>
            <person name="Ma L."/>
            <person name="Maclean D."/>
            <person name="Chibucos M.C."/>
            <person name="McDonald H."/>
            <person name="McWalters J."/>
            <person name="Meijer H.J."/>
            <person name="Morgan W."/>
            <person name="Morris P.F."/>
            <person name="Munro C.A."/>
            <person name="O'Neill K."/>
            <person name="Ospina-Giraldo M."/>
            <person name="Pinzon A."/>
            <person name="Pritchard L."/>
            <person name="Ramsahoye B."/>
            <person name="Ren Q."/>
            <person name="Restrepo S."/>
            <person name="Roy S."/>
            <person name="Sadanandom A."/>
            <person name="Savidor A."/>
            <person name="Schornack S."/>
            <person name="Schwartz D.C."/>
            <person name="Schumann U.D."/>
            <person name="Schwessinger B."/>
            <person name="Seyer L."/>
            <person name="Sharpe T."/>
            <person name="Silvar C."/>
            <person name="Song J."/>
            <person name="Studholme D.J."/>
            <person name="Sykes S."/>
            <person name="Thines M."/>
            <person name="van de Vondervoort P.J."/>
            <person name="Phuntumart V."/>
            <person name="Wawra S."/>
            <person name="Weide R."/>
            <person name="Win J."/>
            <person name="Young C."/>
            <person name="Zhou S."/>
            <person name="Fry W."/>
            <person name="Meyers B.C."/>
            <person name="van West P."/>
            <person name="Ristaino J."/>
            <person name="Govers F."/>
            <person name="Birch P.R."/>
            <person name="Whisson S.C."/>
            <person name="Judelson H.S."/>
            <person name="Nusbaum C."/>
        </authorList>
    </citation>
    <scope>NUCLEOTIDE SEQUENCE [LARGE SCALE GENOMIC DNA]</scope>
    <source>
        <strain evidence="3">T30-4</strain>
    </source>
</reference>
<dbReference type="eggNOG" id="KOG0368">
    <property type="taxonomic scope" value="Eukaryota"/>
</dbReference>
<name>D0N1I0_PHYIT</name>
<protein>
    <recommendedName>
        <fullName evidence="1">Acetyl-CoA carboxylase central domain-containing protein</fullName>
    </recommendedName>
</protein>
<dbReference type="GeneID" id="9475538"/>
<sequence length="182" mass="20877">MEMIVAKAFQFKSPVLDALANISPDFERHGAIVRFTNLEAFKNVFTDVMTLFPLVNKTLSVRKDPLLLSHNIRLVTSVRPQNIENISSHNADMALYPNIYTFPGRLNYNEDKVVRQMEAPISYKLMPCRLQNYSVTPLASEVMNVQFAFSCVRWCVSLTTMTVARARSTMRTRALCAHLWMR</sequence>
<evidence type="ECO:0000259" key="1">
    <source>
        <dbReference type="Pfam" id="PF08326"/>
    </source>
</evidence>
<dbReference type="STRING" id="403677.D0N1I0"/>
<dbReference type="RefSeq" id="XP_002905318.1">
    <property type="nucleotide sequence ID" value="XM_002905272.1"/>
</dbReference>
<evidence type="ECO:0000313" key="2">
    <source>
        <dbReference type="EMBL" id="EEY68159.1"/>
    </source>
</evidence>
<dbReference type="InParanoid" id="D0N1I0"/>
<dbReference type="Pfam" id="PF08326">
    <property type="entry name" value="ACC_central"/>
    <property type="match status" value="1"/>
</dbReference>
<gene>
    <name evidence="2" type="ORF">PITG_04554</name>
</gene>
<dbReference type="AlphaFoldDB" id="D0N1I0"/>
<dbReference type="EMBL" id="DS028123">
    <property type="protein sequence ID" value="EEY68159.1"/>
    <property type="molecule type" value="Genomic_DNA"/>
</dbReference>
<dbReference type="InterPro" id="IPR013537">
    <property type="entry name" value="AcCoA_COase_cen"/>
</dbReference>
<organism evidence="2 3">
    <name type="scientific">Phytophthora infestans (strain T30-4)</name>
    <name type="common">Potato late blight agent</name>
    <dbReference type="NCBI Taxonomy" id="403677"/>
    <lineage>
        <taxon>Eukaryota</taxon>
        <taxon>Sar</taxon>
        <taxon>Stramenopiles</taxon>
        <taxon>Oomycota</taxon>
        <taxon>Peronosporomycetes</taxon>
        <taxon>Peronosporales</taxon>
        <taxon>Peronosporaceae</taxon>
        <taxon>Phytophthora</taxon>
    </lineage>
</organism>
<dbReference type="GO" id="GO:0005524">
    <property type="term" value="F:ATP binding"/>
    <property type="evidence" value="ECO:0007669"/>
    <property type="project" value="InterPro"/>
</dbReference>
<dbReference type="VEuPathDB" id="FungiDB:PITG_04554"/>
<dbReference type="Proteomes" id="UP000006643">
    <property type="component" value="Unassembled WGS sequence"/>
</dbReference>